<gene>
    <name evidence="3" type="ORF">LCGC14_0811820</name>
</gene>
<comment type="caution">
    <text evidence="3">The sequence shown here is derived from an EMBL/GenBank/DDBJ whole genome shotgun (WGS) entry which is preliminary data.</text>
</comment>
<feature type="transmembrane region" description="Helical" evidence="1">
    <location>
        <begin position="157"/>
        <end position="185"/>
    </location>
</feature>
<feature type="transmembrane region" description="Helical" evidence="1">
    <location>
        <begin position="113"/>
        <end position="136"/>
    </location>
</feature>
<feature type="transmembrane region" description="Helical" evidence="1">
    <location>
        <begin position="78"/>
        <end position="101"/>
    </location>
</feature>
<keyword evidence="1" id="KW-1133">Transmembrane helix</keyword>
<feature type="domain" description="Zinc-ribbon" evidence="2">
    <location>
        <begin position="2"/>
        <end position="24"/>
    </location>
</feature>
<organism evidence="3">
    <name type="scientific">marine sediment metagenome</name>
    <dbReference type="NCBI Taxonomy" id="412755"/>
    <lineage>
        <taxon>unclassified sequences</taxon>
        <taxon>metagenomes</taxon>
        <taxon>ecological metagenomes</taxon>
    </lineage>
</organism>
<evidence type="ECO:0000256" key="1">
    <source>
        <dbReference type="SAM" id="Phobius"/>
    </source>
</evidence>
<evidence type="ECO:0000313" key="3">
    <source>
        <dbReference type="EMBL" id="KKN32631.1"/>
    </source>
</evidence>
<protein>
    <recommendedName>
        <fullName evidence="2">Zinc-ribbon domain-containing protein</fullName>
    </recommendedName>
</protein>
<name>A0A0F9S6D4_9ZZZZ</name>
<evidence type="ECO:0000259" key="2">
    <source>
        <dbReference type="Pfam" id="PF13240"/>
    </source>
</evidence>
<dbReference type="Pfam" id="PF13240">
    <property type="entry name" value="Zn_Ribbon_1"/>
    <property type="match status" value="1"/>
</dbReference>
<accession>A0A0F9S6D4</accession>
<sequence length="196" mass="21068">MFCPSCGSELTEPNQSFCSKCGSKIEATLEIPEIKTKIPRQISINTSHSTLESTYLPISQQKSVKKEGRPGPYSKKCFGFALASIGLAIAGLSVGSGSMMFSMMSGFGNVLNGFGFLPGLIIAIVLNIIGLIFGILSRVNSSKARELEPVNTLEKIGSVFAIFGIISNAILIAVALIIAPVRFFLRNSFSPWDSYF</sequence>
<dbReference type="InterPro" id="IPR026870">
    <property type="entry name" value="Zinc_ribbon_dom"/>
</dbReference>
<dbReference type="AlphaFoldDB" id="A0A0F9S6D4"/>
<reference evidence="3" key="1">
    <citation type="journal article" date="2015" name="Nature">
        <title>Complex archaea that bridge the gap between prokaryotes and eukaryotes.</title>
        <authorList>
            <person name="Spang A."/>
            <person name="Saw J.H."/>
            <person name="Jorgensen S.L."/>
            <person name="Zaremba-Niedzwiedzka K."/>
            <person name="Martijn J."/>
            <person name="Lind A.E."/>
            <person name="van Eijk R."/>
            <person name="Schleper C."/>
            <person name="Guy L."/>
            <person name="Ettema T.J."/>
        </authorList>
    </citation>
    <scope>NUCLEOTIDE SEQUENCE</scope>
</reference>
<keyword evidence="1" id="KW-0472">Membrane</keyword>
<keyword evidence="1" id="KW-0812">Transmembrane</keyword>
<dbReference type="EMBL" id="LAZR01002238">
    <property type="protein sequence ID" value="KKN32631.1"/>
    <property type="molecule type" value="Genomic_DNA"/>
</dbReference>
<proteinExistence type="predicted"/>